<comment type="similarity">
    <text evidence="1">Belongs to the CBP3 family.</text>
</comment>
<sequence>MFARLKTNRRNREVVERLYGELVALARSPELYLEHGIPDTVMGRFDALSIHVFLFLQRCREEPALQAIAQDVVDRFITDVEQSIRELGVGDPSVPKRMRKLAGIFYERVAAYEAALDDSQVPLARLAAALQARVVPAEAGEGVALRLATYMAGMKTRLQATTVSAILSGHIETGELGGAA</sequence>
<dbReference type="InterPro" id="IPR014569">
    <property type="entry name" value="Ubq_cyt-c_CBP3-rel"/>
</dbReference>
<gene>
    <name evidence="3" type="ORF">LCGC14_0343680</name>
</gene>
<dbReference type="InterPro" id="IPR021150">
    <property type="entry name" value="Ubiq_cyt_c_chap"/>
</dbReference>
<protein>
    <recommendedName>
        <fullName evidence="2">Ubiquinol-cytochrome c chaperone domain-containing protein</fullName>
    </recommendedName>
</protein>
<accession>A0A0F9W047</accession>
<evidence type="ECO:0000313" key="3">
    <source>
        <dbReference type="EMBL" id="KKN79041.1"/>
    </source>
</evidence>
<dbReference type="EMBL" id="LAZR01000253">
    <property type="protein sequence ID" value="KKN79041.1"/>
    <property type="molecule type" value="Genomic_DNA"/>
</dbReference>
<comment type="caution">
    <text evidence="3">The sequence shown here is derived from an EMBL/GenBank/DDBJ whole genome shotgun (WGS) entry which is preliminary data.</text>
</comment>
<dbReference type="PANTHER" id="PTHR12184:SF1">
    <property type="entry name" value="UBIQUINOL-CYTOCHROME-C REDUCTASE COMPLEX ASSEMBLY FACTOR 1"/>
    <property type="match status" value="1"/>
</dbReference>
<reference evidence="3" key="1">
    <citation type="journal article" date="2015" name="Nature">
        <title>Complex archaea that bridge the gap between prokaryotes and eukaryotes.</title>
        <authorList>
            <person name="Spang A."/>
            <person name="Saw J.H."/>
            <person name="Jorgensen S.L."/>
            <person name="Zaremba-Niedzwiedzka K."/>
            <person name="Martijn J."/>
            <person name="Lind A.E."/>
            <person name="van Eijk R."/>
            <person name="Schleper C."/>
            <person name="Guy L."/>
            <person name="Ettema T.J."/>
        </authorList>
    </citation>
    <scope>NUCLEOTIDE SEQUENCE</scope>
</reference>
<name>A0A0F9W047_9ZZZZ</name>
<dbReference type="PIRSF" id="PIRSF032079">
    <property type="entry name" value="UCP032079"/>
    <property type="match status" value="1"/>
</dbReference>
<proteinExistence type="inferred from homology"/>
<dbReference type="PANTHER" id="PTHR12184">
    <property type="entry name" value="UBIQUINOL-CYTOCHROME C REDUCTASE COMPLEX ASSEMBLY FACTOR 1 FAMILY MEMBER"/>
    <property type="match status" value="1"/>
</dbReference>
<organism evidence="3">
    <name type="scientific">marine sediment metagenome</name>
    <dbReference type="NCBI Taxonomy" id="412755"/>
    <lineage>
        <taxon>unclassified sequences</taxon>
        <taxon>metagenomes</taxon>
        <taxon>ecological metagenomes</taxon>
    </lineage>
</organism>
<evidence type="ECO:0000256" key="1">
    <source>
        <dbReference type="ARBA" id="ARBA00006407"/>
    </source>
</evidence>
<evidence type="ECO:0000259" key="2">
    <source>
        <dbReference type="Pfam" id="PF03981"/>
    </source>
</evidence>
<dbReference type="AlphaFoldDB" id="A0A0F9W047"/>
<feature type="domain" description="Ubiquinol-cytochrome c chaperone" evidence="2">
    <location>
        <begin position="34"/>
        <end position="171"/>
    </location>
</feature>
<dbReference type="Pfam" id="PF03981">
    <property type="entry name" value="Ubiq_cyt_C_chap"/>
    <property type="match status" value="1"/>
</dbReference>
<dbReference type="InterPro" id="IPR007129">
    <property type="entry name" value="Ubiqinol_cyt_c_chaperone_CPB3"/>
</dbReference>